<dbReference type="GO" id="GO:0046983">
    <property type="term" value="F:protein dimerization activity"/>
    <property type="evidence" value="ECO:0007669"/>
    <property type="project" value="InterPro"/>
</dbReference>
<dbReference type="Gene3D" id="4.10.280.10">
    <property type="entry name" value="Helix-loop-helix DNA-binding domain"/>
    <property type="match status" value="1"/>
</dbReference>
<evidence type="ECO:0000313" key="5">
    <source>
        <dbReference type="Proteomes" id="UP000440578"/>
    </source>
</evidence>
<evidence type="ECO:0000256" key="1">
    <source>
        <dbReference type="ARBA" id="ARBA00023125"/>
    </source>
</evidence>
<dbReference type="GO" id="GO:0000977">
    <property type="term" value="F:RNA polymerase II transcription regulatory region sequence-specific DNA binding"/>
    <property type="evidence" value="ECO:0007669"/>
    <property type="project" value="TreeGrafter"/>
</dbReference>
<organism evidence="4 5">
    <name type="scientific">Amphibalanus amphitrite</name>
    <name type="common">Striped barnacle</name>
    <name type="synonym">Balanus amphitrite</name>
    <dbReference type="NCBI Taxonomy" id="1232801"/>
    <lineage>
        <taxon>Eukaryota</taxon>
        <taxon>Metazoa</taxon>
        <taxon>Ecdysozoa</taxon>
        <taxon>Arthropoda</taxon>
        <taxon>Crustacea</taxon>
        <taxon>Multicrustacea</taxon>
        <taxon>Cirripedia</taxon>
        <taxon>Thoracica</taxon>
        <taxon>Thoracicalcarea</taxon>
        <taxon>Balanomorpha</taxon>
        <taxon>Balanoidea</taxon>
        <taxon>Balanidae</taxon>
        <taxon>Amphibalaninae</taxon>
        <taxon>Amphibalanus</taxon>
    </lineage>
</organism>
<keyword evidence="5" id="KW-1185">Reference proteome</keyword>
<comment type="caution">
    <text evidence="4">The sequence shown here is derived from an EMBL/GenBank/DDBJ whole genome shotgun (WGS) entry which is preliminary data.</text>
</comment>
<dbReference type="OrthoDB" id="6241467at2759"/>
<proteinExistence type="predicted"/>
<dbReference type="InterPro" id="IPR036638">
    <property type="entry name" value="HLH_DNA-bd_sf"/>
</dbReference>
<evidence type="ECO:0000313" key="4">
    <source>
        <dbReference type="EMBL" id="KAF0303026.1"/>
    </source>
</evidence>
<dbReference type="AlphaFoldDB" id="A0A6A4W6P6"/>
<gene>
    <name evidence="4" type="primary">ATOH7_1</name>
    <name evidence="4" type="ORF">FJT64_024967</name>
</gene>
<accession>A0A6A4W6P6</accession>
<dbReference type="Proteomes" id="UP000440578">
    <property type="component" value="Unassembled WGS sequence"/>
</dbReference>
<dbReference type="SUPFAM" id="SSF47459">
    <property type="entry name" value="HLH, helix-loop-helix DNA-binding domain"/>
    <property type="match status" value="1"/>
</dbReference>
<dbReference type="CDD" id="cd11418">
    <property type="entry name" value="bHLH_TS_ASCL"/>
    <property type="match status" value="1"/>
</dbReference>
<feature type="domain" description="BHLH" evidence="3">
    <location>
        <begin position="116"/>
        <end position="168"/>
    </location>
</feature>
<dbReference type="EMBL" id="VIIS01000985">
    <property type="protein sequence ID" value="KAF0303026.1"/>
    <property type="molecule type" value="Genomic_DNA"/>
</dbReference>
<name>A0A6A4W6P6_AMPAM</name>
<feature type="region of interest" description="Disordered" evidence="2">
    <location>
        <begin position="57"/>
        <end position="83"/>
    </location>
</feature>
<dbReference type="InterPro" id="IPR011598">
    <property type="entry name" value="bHLH_dom"/>
</dbReference>
<dbReference type="GO" id="GO:0000981">
    <property type="term" value="F:DNA-binding transcription factor activity, RNA polymerase II-specific"/>
    <property type="evidence" value="ECO:0007669"/>
    <property type="project" value="TreeGrafter"/>
</dbReference>
<dbReference type="GO" id="GO:0032502">
    <property type="term" value="P:developmental process"/>
    <property type="evidence" value="ECO:0007669"/>
    <property type="project" value="TreeGrafter"/>
</dbReference>
<dbReference type="SMART" id="SM00353">
    <property type="entry name" value="HLH"/>
    <property type="match status" value="1"/>
</dbReference>
<reference evidence="4 5" key="1">
    <citation type="submission" date="2019-07" db="EMBL/GenBank/DDBJ databases">
        <title>Draft genome assembly of a fouling barnacle, Amphibalanus amphitrite (Darwin, 1854): The first reference genome for Thecostraca.</title>
        <authorList>
            <person name="Kim W."/>
        </authorList>
    </citation>
    <scope>NUCLEOTIDE SEQUENCE [LARGE SCALE GENOMIC DNA]</scope>
    <source>
        <strain evidence="4">SNU_AA5</strain>
        <tissue evidence="4">Soma without cirri and trophi</tissue>
    </source>
</reference>
<dbReference type="PROSITE" id="PS50888">
    <property type="entry name" value="BHLH"/>
    <property type="match status" value="1"/>
</dbReference>
<dbReference type="PANTHER" id="PTHR23349:SF108">
    <property type="entry name" value="BHLH DOMAIN-CONTAINING PROTEIN"/>
    <property type="match status" value="1"/>
</dbReference>
<evidence type="ECO:0000259" key="3">
    <source>
        <dbReference type="PROSITE" id="PS50888"/>
    </source>
</evidence>
<dbReference type="PANTHER" id="PTHR23349">
    <property type="entry name" value="BASIC HELIX-LOOP-HELIX TRANSCRIPTION FACTOR, TWIST"/>
    <property type="match status" value="1"/>
</dbReference>
<dbReference type="InterPro" id="IPR050283">
    <property type="entry name" value="E-box_TF_Regulators"/>
</dbReference>
<protein>
    <submittedName>
        <fullName evidence="4">Protein atonal 7</fullName>
    </submittedName>
</protein>
<dbReference type="Pfam" id="PF00010">
    <property type="entry name" value="HLH"/>
    <property type="match status" value="1"/>
</dbReference>
<evidence type="ECO:0000256" key="2">
    <source>
        <dbReference type="SAM" id="MobiDB-lite"/>
    </source>
</evidence>
<feature type="compositionally biased region" description="Low complexity" evidence="2">
    <location>
        <begin position="57"/>
        <end position="69"/>
    </location>
</feature>
<feature type="region of interest" description="Disordered" evidence="2">
    <location>
        <begin position="1"/>
        <end position="20"/>
    </location>
</feature>
<keyword evidence="1" id="KW-0238">DNA-binding</keyword>
<sequence>MKAAGTLGTLGAHDPDMTKQPQQAPCRAACMFAGGLGTSGTTGVGAGAGVGAGSVPSAVRENPSSSSCWGGAGGGDGGVTLPVEPPVRERKLLRTCRRRVGGPVSKHTGQKEKPVHLVQRRNARERRRVQAVNVAFSRLSKVVPLETRGKRISKVKTLHKAIEYIDQLRRLLAADDLSRGHVTGPAPLESGGDKENAWCAPLQVYADDFYQPPQQHVYNMQYTIMTGFTPDQ</sequence>